<evidence type="ECO:0000313" key="18">
    <source>
        <dbReference type="EMBL" id="CAE7257957.1"/>
    </source>
</evidence>
<dbReference type="PANTHER" id="PTHR48020">
    <property type="entry name" value="PROTON MYO-INOSITOL COTRANSPORTER"/>
    <property type="match status" value="1"/>
</dbReference>
<evidence type="ECO:0000256" key="8">
    <source>
        <dbReference type="ARBA" id="ARBA00044637"/>
    </source>
</evidence>
<evidence type="ECO:0000256" key="1">
    <source>
        <dbReference type="ARBA" id="ARBA00004141"/>
    </source>
</evidence>
<name>A0A812M448_9DINO</name>
<protein>
    <recommendedName>
        <fullName evidence="14">Hexose transporter 1</fullName>
    </recommendedName>
</protein>
<evidence type="ECO:0000256" key="10">
    <source>
        <dbReference type="ARBA" id="ARBA00044656"/>
    </source>
</evidence>
<dbReference type="InterPro" id="IPR036259">
    <property type="entry name" value="MFS_trans_sf"/>
</dbReference>
<evidence type="ECO:0000256" key="6">
    <source>
        <dbReference type="ARBA" id="ARBA00022989"/>
    </source>
</evidence>
<evidence type="ECO:0000256" key="9">
    <source>
        <dbReference type="ARBA" id="ARBA00044648"/>
    </source>
</evidence>
<dbReference type="PANTHER" id="PTHR48020:SF12">
    <property type="entry name" value="PROTON MYO-INOSITOL COTRANSPORTER"/>
    <property type="match status" value="1"/>
</dbReference>
<feature type="transmembrane region" description="Helical" evidence="16">
    <location>
        <begin position="335"/>
        <end position="356"/>
    </location>
</feature>
<evidence type="ECO:0000256" key="2">
    <source>
        <dbReference type="ARBA" id="ARBA00010992"/>
    </source>
</evidence>
<sequence>MSKTEADEESPTASYSSCQMVTLILVTGLSLFSFGYNAANIGGVLLYLDSSHTDCFKSSVCLNSSLMKGVLVSSCLVGAFLGALFAGTLAARRGARSTLLMNNFFFVAGSICSALAPGILCLVLARCVVGVGVGAASAMVHVYMGEVVPAERRGEHGALLAMMGTSGILVANLMCWYLAERWRWVLAFGGLPAMIQLLWGSLIMPESPLWTAKLQRGRSSPMHSIQIVCQDINSPESSGRSDVACFIESGGPWLNLLKSIGTGRAIPPLIIGCGLHVLGQASGINVIIYYGPKMLTLAGFANSAAVFISAALSLSQMCSTFLLSRLVDRLGRKPMSFIGVGCMLVSLGGIAYSYLLPPSHRAGWVALISSFAFRVAFSVSLGPLSYIITAEIFPEDIRAPGVSLCLAVKWVANFLISLTWLPLAEVVGLAGTFVLYGIMCVLAIGFLAIYVPETSGKTLGQASQIAMRELQEFSPRSP</sequence>
<keyword evidence="19" id="KW-1185">Reference proteome</keyword>
<dbReference type="Gene3D" id="1.20.1250.20">
    <property type="entry name" value="MFS general substrate transporter like domains"/>
    <property type="match status" value="2"/>
</dbReference>
<evidence type="ECO:0000256" key="12">
    <source>
        <dbReference type="ARBA" id="ARBA00044668"/>
    </source>
</evidence>
<dbReference type="Pfam" id="PF00083">
    <property type="entry name" value="Sugar_tr"/>
    <property type="match status" value="1"/>
</dbReference>
<evidence type="ECO:0000259" key="17">
    <source>
        <dbReference type="PROSITE" id="PS50850"/>
    </source>
</evidence>
<feature type="domain" description="Major facilitator superfamily (MFS) profile" evidence="17">
    <location>
        <begin position="23"/>
        <end position="455"/>
    </location>
</feature>
<keyword evidence="6 16" id="KW-1133">Transmembrane helix</keyword>
<dbReference type="OrthoDB" id="6612291at2759"/>
<feature type="transmembrane region" description="Helical" evidence="16">
    <location>
        <begin position="69"/>
        <end position="91"/>
    </location>
</feature>
<dbReference type="PROSITE" id="PS00216">
    <property type="entry name" value="SUGAR_TRANSPORT_1"/>
    <property type="match status" value="1"/>
</dbReference>
<dbReference type="InterPro" id="IPR050814">
    <property type="entry name" value="Myo-inositol_Transporter"/>
</dbReference>
<dbReference type="SUPFAM" id="SSF103473">
    <property type="entry name" value="MFS general substrate transporter"/>
    <property type="match status" value="1"/>
</dbReference>
<dbReference type="InterPro" id="IPR003663">
    <property type="entry name" value="Sugar/inositol_transpt"/>
</dbReference>
<comment type="catalytic activity">
    <reaction evidence="8">
        <text>D-galactose(in) = D-galactose(out)</text>
        <dbReference type="Rhea" id="RHEA:34915"/>
        <dbReference type="ChEBI" id="CHEBI:4139"/>
    </reaction>
    <physiologicalReaction direction="right-to-left" evidence="8">
        <dbReference type="Rhea" id="RHEA:34917"/>
    </physiologicalReaction>
</comment>
<feature type="transmembrane region" description="Helical" evidence="16">
    <location>
        <begin position="20"/>
        <end position="48"/>
    </location>
</feature>
<reference evidence="18" key="1">
    <citation type="submission" date="2021-02" db="EMBL/GenBank/DDBJ databases">
        <authorList>
            <person name="Dougan E. K."/>
            <person name="Rhodes N."/>
            <person name="Thang M."/>
            <person name="Chan C."/>
        </authorList>
    </citation>
    <scope>NUCLEOTIDE SEQUENCE</scope>
</reference>
<feature type="transmembrane region" description="Helical" evidence="16">
    <location>
        <begin position="103"/>
        <end position="136"/>
    </location>
</feature>
<evidence type="ECO:0000256" key="15">
    <source>
        <dbReference type="RuleBase" id="RU003346"/>
    </source>
</evidence>
<evidence type="ECO:0000256" key="16">
    <source>
        <dbReference type="SAM" id="Phobius"/>
    </source>
</evidence>
<gene>
    <name evidence="18" type="primary">ywtG</name>
    <name evidence="18" type="ORF">SNAT2548_LOCUS13365</name>
</gene>
<comment type="catalytic activity">
    <reaction evidence="11">
        <text>D-mannose(out) = D-mannose(in)</text>
        <dbReference type="Rhea" id="RHEA:78391"/>
        <dbReference type="ChEBI" id="CHEBI:4208"/>
    </reaction>
    <physiologicalReaction direction="left-to-right" evidence="11">
        <dbReference type="Rhea" id="RHEA:78392"/>
    </physiologicalReaction>
</comment>
<dbReference type="NCBIfam" id="TIGR00879">
    <property type="entry name" value="SP"/>
    <property type="match status" value="1"/>
</dbReference>
<comment type="catalytic activity">
    <reaction evidence="13">
        <text>D-fructose(out) = D-fructose(in)</text>
        <dbReference type="Rhea" id="RHEA:60372"/>
        <dbReference type="ChEBI" id="CHEBI:37721"/>
    </reaction>
    <physiologicalReaction direction="left-to-right" evidence="13">
        <dbReference type="Rhea" id="RHEA:60373"/>
    </physiologicalReaction>
</comment>
<feature type="transmembrane region" description="Helical" evidence="16">
    <location>
        <begin position="401"/>
        <end position="421"/>
    </location>
</feature>
<evidence type="ECO:0000256" key="7">
    <source>
        <dbReference type="ARBA" id="ARBA00023136"/>
    </source>
</evidence>
<comment type="subunit">
    <text evidence="3">Homodimer.</text>
</comment>
<feature type="transmembrane region" description="Helical" evidence="16">
    <location>
        <begin position="362"/>
        <end position="389"/>
    </location>
</feature>
<evidence type="ECO:0000256" key="11">
    <source>
        <dbReference type="ARBA" id="ARBA00044662"/>
    </source>
</evidence>
<evidence type="ECO:0000256" key="4">
    <source>
        <dbReference type="ARBA" id="ARBA00022448"/>
    </source>
</evidence>
<feature type="transmembrane region" description="Helical" evidence="16">
    <location>
        <begin position="157"/>
        <end position="179"/>
    </location>
</feature>
<evidence type="ECO:0000256" key="3">
    <source>
        <dbReference type="ARBA" id="ARBA00011738"/>
    </source>
</evidence>
<feature type="transmembrane region" description="Helical" evidence="16">
    <location>
        <begin position="297"/>
        <end position="323"/>
    </location>
</feature>
<dbReference type="GO" id="GO:0022857">
    <property type="term" value="F:transmembrane transporter activity"/>
    <property type="evidence" value="ECO:0007669"/>
    <property type="project" value="InterPro"/>
</dbReference>
<evidence type="ECO:0000256" key="5">
    <source>
        <dbReference type="ARBA" id="ARBA00022692"/>
    </source>
</evidence>
<evidence type="ECO:0000256" key="13">
    <source>
        <dbReference type="ARBA" id="ARBA00044710"/>
    </source>
</evidence>
<organism evidence="18 19">
    <name type="scientific">Symbiodinium natans</name>
    <dbReference type="NCBI Taxonomy" id="878477"/>
    <lineage>
        <taxon>Eukaryota</taxon>
        <taxon>Sar</taxon>
        <taxon>Alveolata</taxon>
        <taxon>Dinophyceae</taxon>
        <taxon>Suessiales</taxon>
        <taxon>Symbiodiniaceae</taxon>
        <taxon>Symbiodinium</taxon>
    </lineage>
</organism>
<feature type="transmembrane region" description="Helical" evidence="16">
    <location>
        <begin position="433"/>
        <end position="451"/>
    </location>
</feature>
<comment type="caution">
    <text evidence="18">The sequence shown here is derived from an EMBL/GenBank/DDBJ whole genome shotgun (WGS) entry which is preliminary data.</text>
</comment>
<dbReference type="Proteomes" id="UP000604046">
    <property type="component" value="Unassembled WGS sequence"/>
</dbReference>
<keyword evidence="5 16" id="KW-0812">Transmembrane</keyword>
<dbReference type="InterPro" id="IPR005828">
    <property type="entry name" value="MFS_sugar_transport-like"/>
</dbReference>
<dbReference type="PROSITE" id="PS50850">
    <property type="entry name" value="MFS"/>
    <property type="match status" value="1"/>
</dbReference>
<dbReference type="InterPro" id="IPR020846">
    <property type="entry name" value="MFS_dom"/>
</dbReference>
<keyword evidence="4 15" id="KW-0813">Transport</keyword>
<dbReference type="PRINTS" id="PR00171">
    <property type="entry name" value="SUGRTRNSPORT"/>
</dbReference>
<dbReference type="AlphaFoldDB" id="A0A812M448"/>
<comment type="catalytic activity">
    <reaction evidence="12">
        <text>D-glucosamine(out) = D-glucosamine(in)</text>
        <dbReference type="Rhea" id="RHEA:78423"/>
        <dbReference type="ChEBI" id="CHEBI:58723"/>
    </reaction>
    <physiologicalReaction direction="left-to-right" evidence="12">
        <dbReference type="Rhea" id="RHEA:78424"/>
    </physiologicalReaction>
</comment>
<keyword evidence="7 16" id="KW-0472">Membrane</keyword>
<feature type="transmembrane region" description="Helical" evidence="16">
    <location>
        <begin position="269"/>
        <end position="291"/>
    </location>
</feature>
<evidence type="ECO:0000313" key="19">
    <source>
        <dbReference type="Proteomes" id="UP000604046"/>
    </source>
</evidence>
<feature type="transmembrane region" description="Helical" evidence="16">
    <location>
        <begin position="185"/>
        <end position="204"/>
    </location>
</feature>
<accession>A0A812M448</accession>
<comment type="catalytic activity">
    <reaction evidence="9">
        <text>D-glucose(out) = D-glucose(in)</text>
        <dbReference type="Rhea" id="RHEA:60376"/>
        <dbReference type="ChEBI" id="CHEBI:4167"/>
    </reaction>
    <physiologicalReaction direction="left-to-right" evidence="9">
        <dbReference type="Rhea" id="RHEA:60377"/>
    </physiologicalReaction>
</comment>
<comment type="similarity">
    <text evidence="2 15">Belongs to the major facilitator superfamily. Sugar transporter (TC 2.A.1.1) family.</text>
</comment>
<comment type="subcellular location">
    <subcellularLocation>
        <location evidence="1">Membrane</location>
        <topology evidence="1">Multi-pass membrane protein</topology>
    </subcellularLocation>
</comment>
<proteinExistence type="inferred from homology"/>
<dbReference type="GO" id="GO:0016020">
    <property type="term" value="C:membrane"/>
    <property type="evidence" value="ECO:0007669"/>
    <property type="project" value="UniProtKB-SubCell"/>
</dbReference>
<evidence type="ECO:0000256" key="14">
    <source>
        <dbReference type="ARBA" id="ARBA00044780"/>
    </source>
</evidence>
<dbReference type="EMBL" id="CAJNDS010001402">
    <property type="protein sequence ID" value="CAE7257957.1"/>
    <property type="molecule type" value="Genomic_DNA"/>
</dbReference>
<dbReference type="PROSITE" id="PS00217">
    <property type="entry name" value="SUGAR_TRANSPORT_2"/>
    <property type="match status" value="1"/>
</dbReference>
<dbReference type="InterPro" id="IPR005829">
    <property type="entry name" value="Sugar_transporter_CS"/>
</dbReference>
<comment type="catalytic activity">
    <reaction evidence="10">
        <text>D-xylose(out) = D-xylose(in)</text>
        <dbReference type="Rhea" id="RHEA:78427"/>
        <dbReference type="ChEBI" id="CHEBI:53455"/>
    </reaction>
    <physiologicalReaction direction="left-to-right" evidence="10">
        <dbReference type="Rhea" id="RHEA:78428"/>
    </physiologicalReaction>
</comment>